<dbReference type="EMBL" id="CP000473">
    <property type="protein sequence ID" value="ABJ81796.1"/>
    <property type="molecule type" value="Genomic_DNA"/>
</dbReference>
<protein>
    <submittedName>
        <fullName evidence="2">Uncharacterized protein</fullName>
    </submittedName>
</protein>
<organism evidence="2">
    <name type="scientific">Solibacter usitatus (strain Ellin6076)</name>
    <dbReference type="NCBI Taxonomy" id="234267"/>
    <lineage>
        <taxon>Bacteria</taxon>
        <taxon>Pseudomonadati</taxon>
        <taxon>Acidobacteriota</taxon>
        <taxon>Terriglobia</taxon>
        <taxon>Bryobacterales</taxon>
        <taxon>Solibacteraceae</taxon>
        <taxon>Candidatus Solibacter</taxon>
    </lineage>
</organism>
<dbReference type="KEGG" id="sus:Acid_0797"/>
<dbReference type="HOGENOM" id="CLU_2439187_0_0_0"/>
<name>Q02AX0_SOLUE</name>
<dbReference type="AlphaFoldDB" id="Q02AX0"/>
<feature type="region of interest" description="Disordered" evidence="1">
    <location>
        <begin position="70"/>
        <end position="90"/>
    </location>
</feature>
<proteinExistence type="predicted"/>
<dbReference type="STRING" id="234267.Acid_0797"/>
<reference evidence="2" key="1">
    <citation type="submission" date="2006-10" db="EMBL/GenBank/DDBJ databases">
        <title>Complete sequence of Solibacter usitatus Ellin6076.</title>
        <authorList>
            <consortium name="US DOE Joint Genome Institute"/>
            <person name="Copeland A."/>
            <person name="Lucas S."/>
            <person name="Lapidus A."/>
            <person name="Barry K."/>
            <person name="Detter J.C."/>
            <person name="Glavina del Rio T."/>
            <person name="Hammon N."/>
            <person name="Israni S."/>
            <person name="Dalin E."/>
            <person name="Tice H."/>
            <person name="Pitluck S."/>
            <person name="Thompson L.S."/>
            <person name="Brettin T."/>
            <person name="Bruce D."/>
            <person name="Han C."/>
            <person name="Tapia R."/>
            <person name="Gilna P."/>
            <person name="Schmutz J."/>
            <person name="Larimer F."/>
            <person name="Land M."/>
            <person name="Hauser L."/>
            <person name="Kyrpides N."/>
            <person name="Mikhailova N."/>
            <person name="Janssen P.H."/>
            <person name="Kuske C.R."/>
            <person name="Richardson P."/>
        </authorList>
    </citation>
    <scope>NUCLEOTIDE SEQUENCE</scope>
    <source>
        <strain evidence="2">Ellin6076</strain>
    </source>
</reference>
<sequence length="90" mass="9721">MKIGRRIAPLTAGGRLMPIAKITGQGLAAIALSVALLWSCLIGERLMVSHATARQAQLMRELQQLQRIHRTEPVSTPGPRPPHVARPTVG</sequence>
<accession>Q02AX0</accession>
<evidence type="ECO:0000256" key="1">
    <source>
        <dbReference type="SAM" id="MobiDB-lite"/>
    </source>
</evidence>
<dbReference type="InParanoid" id="Q02AX0"/>
<gene>
    <name evidence="2" type="ordered locus">Acid_0797</name>
</gene>
<evidence type="ECO:0000313" key="2">
    <source>
        <dbReference type="EMBL" id="ABJ81796.1"/>
    </source>
</evidence>